<dbReference type="GO" id="GO:0005886">
    <property type="term" value="C:plasma membrane"/>
    <property type="evidence" value="ECO:0007669"/>
    <property type="project" value="TreeGrafter"/>
</dbReference>
<name>I4B1H0_TURPD</name>
<keyword evidence="1" id="KW-0472">Membrane</keyword>
<dbReference type="HOGENOM" id="CLU_113299_2_1_12"/>
<gene>
    <name evidence="2" type="ordered locus">Turpa_0471</name>
</gene>
<evidence type="ECO:0000256" key="1">
    <source>
        <dbReference type="SAM" id="Phobius"/>
    </source>
</evidence>
<dbReference type="PANTHER" id="PTHR35813">
    <property type="entry name" value="INNER MEMBRANE PROTEIN YBAN"/>
    <property type="match status" value="1"/>
</dbReference>
<dbReference type="AlphaFoldDB" id="I4B1H0"/>
<feature type="transmembrane region" description="Helical" evidence="1">
    <location>
        <begin position="103"/>
        <end position="121"/>
    </location>
</feature>
<feature type="transmembrane region" description="Helical" evidence="1">
    <location>
        <begin position="34"/>
        <end position="56"/>
    </location>
</feature>
<dbReference type="OrthoDB" id="5690292at2"/>
<dbReference type="PATRIC" id="fig|869212.3.peg.447"/>
<evidence type="ECO:0000313" key="3">
    <source>
        <dbReference type="Proteomes" id="UP000006048"/>
    </source>
</evidence>
<keyword evidence="1" id="KW-0812">Transmembrane</keyword>
<evidence type="ECO:0000313" key="2">
    <source>
        <dbReference type="EMBL" id="AFM11127.1"/>
    </source>
</evidence>
<dbReference type="KEGG" id="tpx:Turpa_0471"/>
<accession>I4B1H0</accession>
<dbReference type="Proteomes" id="UP000006048">
    <property type="component" value="Chromosome"/>
</dbReference>
<organism evidence="2 3">
    <name type="scientific">Turneriella parva (strain ATCC BAA-1111 / DSM 21527 / NCTC 11395 / H)</name>
    <name type="common">Leptospira parva</name>
    <dbReference type="NCBI Taxonomy" id="869212"/>
    <lineage>
        <taxon>Bacteria</taxon>
        <taxon>Pseudomonadati</taxon>
        <taxon>Spirochaetota</taxon>
        <taxon>Spirochaetia</taxon>
        <taxon>Leptospirales</taxon>
        <taxon>Leptospiraceae</taxon>
        <taxon>Turneriella</taxon>
    </lineage>
</organism>
<dbReference type="PANTHER" id="PTHR35813:SF1">
    <property type="entry name" value="INNER MEMBRANE PROTEIN YBAN"/>
    <property type="match status" value="1"/>
</dbReference>
<sequence length="148" mass="16602">MVRTGTGSRSPESPLTEREEITRATLARSRSLRYVYILLGVISLVLGIVGVVTPILPTTPFILLSGFCFARGSERLHDWMLGHRYFGPMIKAFRDERRIPFKVKIFATLMIAITMSITAIFVVPLLAVKLGMAAVGLGVVWYIWTFRN</sequence>
<reference evidence="2 3" key="1">
    <citation type="submission" date="2012-06" db="EMBL/GenBank/DDBJ databases">
        <title>The complete chromosome of genome of Turneriella parva DSM 21527.</title>
        <authorList>
            <consortium name="US DOE Joint Genome Institute (JGI-PGF)"/>
            <person name="Lucas S."/>
            <person name="Han J."/>
            <person name="Lapidus A."/>
            <person name="Bruce D."/>
            <person name="Goodwin L."/>
            <person name="Pitluck S."/>
            <person name="Peters L."/>
            <person name="Kyrpides N."/>
            <person name="Mavromatis K."/>
            <person name="Ivanova N."/>
            <person name="Mikhailova N."/>
            <person name="Chertkov O."/>
            <person name="Detter J.C."/>
            <person name="Tapia R."/>
            <person name="Han C."/>
            <person name="Land M."/>
            <person name="Hauser L."/>
            <person name="Markowitz V."/>
            <person name="Cheng J.-F."/>
            <person name="Hugenholtz P."/>
            <person name="Woyke T."/>
            <person name="Wu D."/>
            <person name="Gronow S."/>
            <person name="Wellnitz S."/>
            <person name="Brambilla E."/>
            <person name="Klenk H.-P."/>
            <person name="Eisen J.A."/>
        </authorList>
    </citation>
    <scope>NUCLEOTIDE SEQUENCE [LARGE SCALE GENOMIC DNA]</scope>
    <source>
        <strain evidence="3">ATCC BAA-1111 / DSM 21527 / NCTC 11395 / H</strain>
    </source>
</reference>
<dbReference type="Pfam" id="PF04304">
    <property type="entry name" value="DUF454"/>
    <property type="match status" value="1"/>
</dbReference>
<dbReference type="STRING" id="869212.Turpa_0471"/>
<dbReference type="EMBL" id="CP002959">
    <property type="protein sequence ID" value="AFM11127.1"/>
    <property type="molecule type" value="Genomic_DNA"/>
</dbReference>
<evidence type="ECO:0008006" key="4">
    <source>
        <dbReference type="Google" id="ProtNLM"/>
    </source>
</evidence>
<dbReference type="RefSeq" id="WP_014801647.1">
    <property type="nucleotide sequence ID" value="NC_018020.1"/>
</dbReference>
<keyword evidence="1" id="KW-1133">Transmembrane helix</keyword>
<proteinExistence type="predicted"/>
<protein>
    <recommendedName>
        <fullName evidence="4">DUF454 domain-containing protein</fullName>
    </recommendedName>
</protein>
<dbReference type="InterPro" id="IPR007401">
    <property type="entry name" value="DUF454"/>
</dbReference>
<keyword evidence="3" id="KW-1185">Reference proteome</keyword>